<proteinExistence type="inferred from homology"/>
<feature type="domain" description="Fe2OG dioxygenase" evidence="8">
    <location>
        <begin position="78"/>
        <end position="179"/>
    </location>
</feature>
<feature type="binding site" evidence="7">
    <location>
        <position position="98"/>
    </location>
    <ligand>
        <name>Fe cation</name>
        <dbReference type="ChEBI" id="CHEBI:24875"/>
    </ligand>
</feature>
<evidence type="ECO:0000256" key="6">
    <source>
        <dbReference type="ARBA" id="ARBA00023004"/>
    </source>
</evidence>
<dbReference type="GO" id="GO:0031418">
    <property type="term" value="F:L-ascorbic acid binding"/>
    <property type="evidence" value="ECO:0007669"/>
    <property type="project" value="UniProtKB-KW"/>
</dbReference>
<dbReference type="InterPro" id="IPR023550">
    <property type="entry name" value="PKHD_hydroxylase"/>
</dbReference>
<dbReference type="GO" id="GO:0006974">
    <property type="term" value="P:DNA damage response"/>
    <property type="evidence" value="ECO:0007669"/>
    <property type="project" value="TreeGrafter"/>
</dbReference>
<evidence type="ECO:0000259" key="8">
    <source>
        <dbReference type="PROSITE" id="PS51471"/>
    </source>
</evidence>
<accession>A0A0P0RIP1</accession>
<dbReference type="EC" id="1.14.11.-" evidence="9"/>
<dbReference type="InterPro" id="IPR006620">
    <property type="entry name" value="Pro_4_hyd_alph"/>
</dbReference>
<dbReference type="InterPro" id="IPR041097">
    <property type="entry name" value="PKHD_C"/>
</dbReference>
<evidence type="ECO:0000256" key="2">
    <source>
        <dbReference type="ARBA" id="ARBA00022723"/>
    </source>
</evidence>
<keyword evidence="6 7" id="KW-0408">Iron</keyword>
<dbReference type="NCBIfam" id="NF003974">
    <property type="entry name" value="PRK05467.1-3"/>
    <property type="match status" value="1"/>
</dbReference>
<dbReference type="RefSeq" id="WP_035998074.1">
    <property type="nucleotide sequence ID" value="NZ_CP012747.1"/>
</dbReference>
<dbReference type="Proteomes" id="UP000019146">
    <property type="component" value="Chromosome 2"/>
</dbReference>
<feature type="binding site" evidence="7">
    <location>
        <position position="160"/>
    </location>
    <ligand>
        <name>Fe cation</name>
        <dbReference type="ChEBI" id="CHEBI:24875"/>
    </ligand>
</feature>
<dbReference type="KEGG" id="bcai:K788_0000446"/>
<reference evidence="9 10" key="1">
    <citation type="journal article" date="2014" name="Genome Announc.">
        <title>Draft Genome Sequence of the Haloacid-Degrading Burkholderia caribensis Strain MBA4.</title>
        <authorList>
            <person name="Pan Y."/>
            <person name="Kong K.F."/>
            <person name="Tsang J.S."/>
        </authorList>
    </citation>
    <scope>NUCLEOTIDE SEQUENCE [LARGE SCALE GENOMIC DNA]</scope>
    <source>
        <strain evidence="9 10">MBA4</strain>
    </source>
</reference>
<comment type="cofactor">
    <cofactor evidence="7">
        <name>Fe(2+)</name>
        <dbReference type="ChEBI" id="CHEBI:29033"/>
    </cofactor>
    <text evidence="7">Binds 1 Fe(2+) ion per subunit.</text>
</comment>
<dbReference type="GO" id="GO:0016706">
    <property type="term" value="F:2-oxoglutarate-dependent dioxygenase activity"/>
    <property type="evidence" value="ECO:0007669"/>
    <property type="project" value="UniProtKB-UniRule"/>
</dbReference>
<evidence type="ECO:0000313" key="9">
    <source>
        <dbReference type="EMBL" id="ALL68510.1"/>
    </source>
</evidence>
<dbReference type="Gene3D" id="2.60.120.620">
    <property type="entry name" value="q2cbj1_9rhob like domain"/>
    <property type="match status" value="1"/>
</dbReference>
<evidence type="ECO:0000256" key="4">
    <source>
        <dbReference type="ARBA" id="ARBA00022964"/>
    </source>
</evidence>
<dbReference type="GO" id="GO:0005506">
    <property type="term" value="F:iron ion binding"/>
    <property type="evidence" value="ECO:0007669"/>
    <property type="project" value="UniProtKB-UniRule"/>
</dbReference>
<dbReference type="SMART" id="SM00702">
    <property type="entry name" value="P4Hc"/>
    <property type="match status" value="1"/>
</dbReference>
<dbReference type="EMBL" id="CP012747">
    <property type="protein sequence ID" value="ALL68510.1"/>
    <property type="molecule type" value="Genomic_DNA"/>
</dbReference>
<dbReference type="GeneID" id="69972221"/>
<keyword evidence="5 7" id="KW-0560">Oxidoreductase</keyword>
<keyword evidence="4 7" id="KW-0223">Dioxygenase</keyword>
<dbReference type="PANTHER" id="PTHR41536">
    <property type="entry name" value="PKHD-TYPE HYDROXYLASE YBIX"/>
    <property type="match status" value="1"/>
</dbReference>
<dbReference type="Gene3D" id="4.10.860.20">
    <property type="entry name" value="Rabenosyn, Rab binding domain"/>
    <property type="match status" value="1"/>
</dbReference>
<evidence type="ECO:0000256" key="7">
    <source>
        <dbReference type="HAMAP-Rule" id="MF_00657"/>
    </source>
</evidence>
<dbReference type="PANTHER" id="PTHR41536:SF1">
    <property type="entry name" value="PKHD-TYPE HYDROXYLASE YBIX"/>
    <property type="match status" value="1"/>
</dbReference>
<comment type="cofactor">
    <cofactor evidence="1 7">
        <name>L-ascorbate</name>
        <dbReference type="ChEBI" id="CHEBI:38290"/>
    </cofactor>
</comment>
<keyword evidence="3 7" id="KW-0847">Vitamin C</keyword>
<organism evidence="9 10">
    <name type="scientific">Paraburkholderia caribensis MBA4</name>
    <dbReference type="NCBI Taxonomy" id="1323664"/>
    <lineage>
        <taxon>Bacteria</taxon>
        <taxon>Pseudomonadati</taxon>
        <taxon>Pseudomonadota</taxon>
        <taxon>Betaproteobacteria</taxon>
        <taxon>Burkholderiales</taxon>
        <taxon>Burkholderiaceae</taxon>
        <taxon>Paraburkholderia</taxon>
    </lineage>
</organism>
<evidence type="ECO:0000313" key="10">
    <source>
        <dbReference type="Proteomes" id="UP000019146"/>
    </source>
</evidence>
<evidence type="ECO:0000256" key="1">
    <source>
        <dbReference type="ARBA" id="ARBA00001961"/>
    </source>
</evidence>
<sequence length="227" mass="25421">MMLHVPGVLSRSEVIEFRQQLDGADWVDGRETVGSQGAAFKQNRQVSENAQVTSELGDRILAALGRNALFVSAALPLRISPPLFNRYEAARQEQYGFHIDGAVRSHPSSPGWMRTDLSATLFLSSPEEYDGALTILDSTGAHEIRLPAGDLILYPSTHLHGVPQVGRGNRVCSFFWVQSMVRSDQQRTMLFELDQAIQTLRSQLGETKEMLMLVSHYHNLLREWAET</sequence>
<dbReference type="HAMAP" id="MF_00657">
    <property type="entry name" value="Hydroxyl_YbiX"/>
    <property type="match status" value="1"/>
</dbReference>
<name>A0A0P0RIP1_9BURK</name>
<dbReference type="InterPro" id="IPR005123">
    <property type="entry name" value="Oxoglu/Fe-dep_dioxygenase_dom"/>
</dbReference>
<keyword evidence="2 7" id="KW-0479">Metal-binding</keyword>
<dbReference type="Pfam" id="PF18331">
    <property type="entry name" value="PKHD_C"/>
    <property type="match status" value="1"/>
</dbReference>
<dbReference type="GO" id="GO:0006879">
    <property type="term" value="P:intracellular iron ion homeostasis"/>
    <property type="evidence" value="ECO:0007669"/>
    <property type="project" value="TreeGrafter"/>
</dbReference>
<evidence type="ECO:0000256" key="3">
    <source>
        <dbReference type="ARBA" id="ARBA00022896"/>
    </source>
</evidence>
<feature type="binding site" evidence="7">
    <location>
        <position position="100"/>
    </location>
    <ligand>
        <name>Fe cation</name>
        <dbReference type="ChEBI" id="CHEBI:24875"/>
    </ligand>
</feature>
<evidence type="ECO:0000256" key="5">
    <source>
        <dbReference type="ARBA" id="ARBA00023002"/>
    </source>
</evidence>
<dbReference type="NCBIfam" id="NF003975">
    <property type="entry name" value="PRK05467.1-4"/>
    <property type="match status" value="1"/>
</dbReference>
<feature type="binding site" evidence="7">
    <location>
        <position position="170"/>
    </location>
    <ligand>
        <name>2-oxoglutarate</name>
        <dbReference type="ChEBI" id="CHEBI:16810"/>
    </ligand>
</feature>
<dbReference type="PROSITE" id="PS51471">
    <property type="entry name" value="FE2OG_OXY"/>
    <property type="match status" value="1"/>
</dbReference>
<gene>
    <name evidence="9" type="ORF">K788_0000446</name>
</gene>
<dbReference type="AlphaFoldDB" id="A0A0P0RIP1"/>
<protein>
    <submittedName>
        <fullName evidence="9">Iron-uptake factor PiuC</fullName>
        <ecNumber evidence="9">1.14.11.-</ecNumber>
    </submittedName>
</protein>